<protein>
    <submittedName>
        <fullName evidence="4">50s ribosomal protein l17</fullName>
    </submittedName>
</protein>
<dbReference type="SUPFAM" id="SSF64263">
    <property type="entry name" value="Prokaryotic ribosomal protein L17"/>
    <property type="match status" value="1"/>
</dbReference>
<keyword evidence="3" id="KW-0687">Ribonucleoprotein</keyword>
<dbReference type="GO" id="GO:0006412">
    <property type="term" value="P:translation"/>
    <property type="evidence" value="ECO:0007669"/>
    <property type="project" value="InterPro"/>
</dbReference>
<dbReference type="EMBL" id="PKMF04000329">
    <property type="protein sequence ID" value="KAK7837426.1"/>
    <property type="molecule type" value="Genomic_DNA"/>
</dbReference>
<reference evidence="4 5" key="1">
    <citation type="journal article" date="2018" name="Sci. Data">
        <title>The draft genome sequence of cork oak.</title>
        <authorList>
            <person name="Ramos A.M."/>
            <person name="Usie A."/>
            <person name="Barbosa P."/>
            <person name="Barros P.M."/>
            <person name="Capote T."/>
            <person name="Chaves I."/>
            <person name="Simoes F."/>
            <person name="Abreu I."/>
            <person name="Carrasquinho I."/>
            <person name="Faro C."/>
            <person name="Guimaraes J.B."/>
            <person name="Mendonca D."/>
            <person name="Nobrega F."/>
            <person name="Rodrigues L."/>
            <person name="Saibo N.J.M."/>
            <person name="Varela M.C."/>
            <person name="Egas C."/>
            <person name="Matos J."/>
            <person name="Miguel C.M."/>
            <person name="Oliveira M.M."/>
            <person name="Ricardo C.P."/>
            <person name="Goncalves S."/>
        </authorList>
    </citation>
    <scope>NUCLEOTIDE SEQUENCE [LARGE SCALE GENOMIC DNA]</scope>
    <source>
        <strain evidence="5">cv. HL8</strain>
    </source>
</reference>
<dbReference type="Proteomes" id="UP000237347">
    <property type="component" value="Unassembled WGS sequence"/>
</dbReference>
<evidence type="ECO:0000313" key="5">
    <source>
        <dbReference type="Proteomes" id="UP000237347"/>
    </source>
</evidence>
<dbReference type="InterPro" id="IPR000456">
    <property type="entry name" value="Ribosomal_bL17"/>
</dbReference>
<dbReference type="Pfam" id="PF01196">
    <property type="entry name" value="Ribosomal_L17"/>
    <property type="match status" value="1"/>
</dbReference>
<keyword evidence="2 4" id="KW-0689">Ribosomal protein</keyword>
<name>A0AAW0KHR3_QUESU</name>
<organism evidence="4 5">
    <name type="scientific">Quercus suber</name>
    <name type="common">Cork oak</name>
    <dbReference type="NCBI Taxonomy" id="58331"/>
    <lineage>
        <taxon>Eukaryota</taxon>
        <taxon>Viridiplantae</taxon>
        <taxon>Streptophyta</taxon>
        <taxon>Embryophyta</taxon>
        <taxon>Tracheophyta</taxon>
        <taxon>Spermatophyta</taxon>
        <taxon>Magnoliopsida</taxon>
        <taxon>eudicotyledons</taxon>
        <taxon>Gunneridae</taxon>
        <taxon>Pentapetalae</taxon>
        <taxon>rosids</taxon>
        <taxon>fabids</taxon>
        <taxon>Fagales</taxon>
        <taxon>Fagaceae</taxon>
        <taxon>Quercus</taxon>
    </lineage>
</organism>
<evidence type="ECO:0000256" key="3">
    <source>
        <dbReference type="ARBA" id="ARBA00023274"/>
    </source>
</evidence>
<dbReference type="PANTHER" id="PTHR14413">
    <property type="entry name" value="RIBOSOMAL PROTEIN L17"/>
    <property type="match status" value="1"/>
</dbReference>
<proteinExistence type="inferred from homology"/>
<gene>
    <name evidence="4" type="primary">rplQ_0</name>
    <name evidence="4" type="ORF">CFP56_021231</name>
</gene>
<dbReference type="InterPro" id="IPR036373">
    <property type="entry name" value="Ribosomal_bL17_sf"/>
</dbReference>
<dbReference type="GO" id="GO:0022625">
    <property type="term" value="C:cytosolic large ribosomal subunit"/>
    <property type="evidence" value="ECO:0007669"/>
    <property type="project" value="TreeGrafter"/>
</dbReference>
<dbReference type="PANTHER" id="PTHR14413:SF16">
    <property type="entry name" value="LARGE RIBOSOMAL SUBUNIT PROTEIN BL17M"/>
    <property type="match status" value="1"/>
</dbReference>
<sequence length="136" mass="15415">MSRDGFGRGREAKRRDGFGREREVKSRLGWELWHAQIGGEMREEAAACSHRYLRWEGGESASDSGKRFLGAEIRSTKTHGSLCAARRAAAFVREDDVIHKLFTKLAYRYKDRTGGYTILLQTRIQVGDAASMAYIE</sequence>
<dbReference type="Gene3D" id="3.90.1030.10">
    <property type="entry name" value="Ribosomal protein L17"/>
    <property type="match status" value="1"/>
</dbReference>
<keyword evidence="5" id="KW-1185">Reference proteome</keyword>
<dbReference type="AlphaFoldDB" id="A0AAW0KHR3"/>
<dbReference type="GO" id="GO:0003735">
    <property type="term" value="F:structural constituent of ribosome"/>
    <property type="evidence" value="ECO:0007669"/>
    <property type="project" value="InterPro"/>
</dbReference>
<comment type="similarity">
    <text evidence="1">Belongs to the bacterial ribosomal protein bL17 family.</text>
</comment>
<comment type="caution">
    <text evidence="4">The sequence shown here is derived from an EMBL/GenBank/DDBJ whole genome shotgun (WGS) entry which is preliminary data.</text>
</comment>
<evidence type="ECO:0000313" key="4">
    <source>
        <dbReference type="EMBL" id="KAK7837426.1"/>
    </source>
</evidence>
<evidence type="ECO:0000256" key="1">
    <source>
        <dbReference type="ARBA" id="ARBA00008777"/>
    </source>
</evidence>
<accession>A0AAW0KHR3</accession>
<evidence type="ECO:0000256" key="2">
    <source>
        <dbReference type="ARBA" id="ARBA00022980"/>
    </source>
</evidence>